<dbReference type="GO" id="GO:0008610">
    <property type="term" value="P:lipid biosynthetic process"/>
    <property type="evidence" value="ECO:0007669"/>
    <property type="project" value="TreeGrafter"/>
</dbReference>
<reference evidence="3 4" key="1">
    <citation type="submission" date="2019-04" db="EMBL/GenBank/DDBJ databases">
        <title>Isolation and identification of Cellulomonas shaoxiangyii sp. Nov. isolated from feces of the Tibetan antelopes (Pantholops hodgsonii) in the Qinghai-Tibet plateau of China.</title>
        <authorList>
            <person name="Tian Z."/>
        </authorList>
    </citation>
    <scope>NUCLEOTIDE SEQUENCE [LARGE SCALE GENOMIC DNA]</scope>
    <source>
        <strain evidence="3 4">Z28</strain>
    </source>
</reference>
<dbReference type="Proteomes" id="UP000296469">
    <property type="component" value="Chromosome"/>
</dbReference>
<dbReference type="Pfam" id="PF00975">
    <property type="entry name" value="Thioesterase"/>
    <property type="match status" value="1"/>
</dbReference>
<evidence type="ECO:0000256" key="1">
    <source>
        <dbReference type="ARBA" id="ARBA00007169"/>
    </source>
</evidence>
<gene>
    <name evidence="3" type="ORF">E5225_16865</name>
</gene>
<dbReference type="OrthoDB" id="4169718at2"/>
<dbReference type="KEGG" id="celz:E5225_16865"/>
<keyword evidence="4" id="KW-1185">Reference proteome</keyword>
<dbReference type="InterPro" id="IPR029058">
    <property type="entry name" value="AB_hydrolase_fold"/>
</dbReference>
<evidence type="ECO:0000313" key="4">
    <source>
        <dbReference type="Proteomes" id="UP000296469"/>
    </source>
</evidence>
<protein>
    <submittedName>
        <fullName evidence="3">Thioesterase</fullName>
    </submittedName>
</protein>
<dbReference type="InterPro" id="IPR012223">
    <property type="entry name" value="TEII"/>
</dbReference>
<dbReference type="EMBL" id="CP039291">
    <property type="protein sequence ID" value="QCB94987.1"/>
    <property type="molecule type" value="Genomic_DNA"/>
</dbReference>
<dbReference type="SUPFAM" id="SSF53474">
    <property type="entry name" value="alpha/beta-Hydrolases"/>
    <property type="match status" value="1"/>
</dbReference>
<accession>A0A4P7SN80</accession>
<dbReference type="PANTHER" id="PTHR11487:SF0">
    <property type="entry name" value="S-ACYL FATTY ACID SYNTHASE THIOESTERASE, MEDIUM CHAIN"/>
    <property type="match status" value="1"/>
</dbReference>
<dbReference type="PANTHER" id="PTHR11487">
    <property type="entry name" value="THIOESTERASE"/>
    <property type="match status" value="1"/>
</dbReference>
<dbReference type="InterPro" id="IPR001031">
    <property type="entry name" value="Thioesterase"/>
</dbReference>
<dbReference type="RefSeq" id="WP_135973116.1">
    <property type="nucleotide sequence ID" value="NZ_CP039291.1"/>
</dbReference>
<comment type="similarity">
    <text evidence="1">Belongs to the thioesterase family.</text>
</comment>
<organism evidence="3 4">
    <name type="scientific">Cellulomonas shaoxiangyii</name>
    <dbReference type="NCBI Taxonomy" id="2566013"/>
    <lineage>
        <taxon>Bacteria</taxon>
        <taxon>Bacillati</taxon>
        <taxon>Actinomycetota</taxon>
        <taxon>Actinomycetes</taxon>
        <taxon>Micrococcales</taxon>
        <taxon>Cellulomonadaceae</taxon>
        <taxon>Cellulomonas</taxon>
    </lineage>
</organism>
<evidence type="ECO:0000259" key="2">
    <source>
        <dbReference type="Pfam" id="PF00975"/>
    </source>
</evidence>
<dbReference type="AlphaFoldDB" id="A0A4P7SN80"/>
<sequence>MTPLRLYCLPYAGGSGRVFADWGPDLAPRVDVVPLELPGRGSRLREEPLDRLEPVVRDVVGSVLRDRVAHGPAPFAVLGYSYGAVLAFELARALEHAHGLRPEHLVVAAMRGPRWPGPVVQVAQLSPERFRHRLARLNGTPRELLDDLGFMALMEPVLRADFAVADSYLWRDGPGVGCPVTALGGTADRSVTAAALDAWAAATTGPFRRHLLPGDHFFLRPSREGLLRTLADALRVGGPVAEVSA</sequence>
<name>A0A4P7SN80_9CELL</name>
<feature type="domain" description="Thioesterase" evidence="2">
    <location>
        <begin position="5"/>
        <end position="232"/>
    </location>
</feature>
<dbReference type="Gene3D" id="3.40.50.1820">
    <property type="entry name" value="alpha/beta hydrolase"/>
    <property type="match status" value="1"/>
</dbReference>
<proteinExistence type="inferred from homology"/>
<evidence type="ECO:0000313" key="3">
    <source>
        <dbReference type="EMBL" id="QCB94987.1"/>
    </source>
</evidence>